<evidence type="ECO:0000313" key="1">
    <source>
        <dbReference type="EMBL" id="GAI71242.1"/>
    </source>
</evidence>
<name>X1QRP6_9ZZZZ</name>
<accession>X1QRP6</accession>
<dbReference type="InterPro" id="IPR029044">
    <property type="entry name" value="Nucleotide-diphossugar_trans"/>
</dbReference>
<dbReference type="Gene3D" id="3.90.550.10">
    <property type="entry name" value="Spore Coat Polysaccharide Biosynthesis Protein SpsA, Chain A"/>
    <property type="match status" value="1"/>
</dbReference>
<gene>
    <name evidence="1" type="ORF">S06H3_65716</name>
</gene>
<dbReference type="AlphaFoldDB" id="X1QRP6"/>
<proteinExistence type="predicted"/>
<sequence length="86" mass="9965">DKCFKKSSDVLNIKYFWHPDSGFRDAVRNRGASLSAKSAEALIFLDSDIIVKGDWLSSYDELRKKYPDVIICGRYDFLKPMKIFPQ</sequence>
<organism evidence="1">
    <name type="scientific">marine sediment metagenome</name>
    <dbReference type="NCBI Taxonomy" id="412755"/>
    <lineage>
        <taxon>unclassified sequences</taxon>
        <taxon>metagenomes</taxon>
        <taxon>ecological metagenomes</taxon>
    </lineage>
</organism>
<feature type="non-terminal residue" evidence="1">
    <location>
        <position position="1"/>
    </location>
</feature>
<dbReference type="SUPFAM" id="SSF53448">
    <property type="entry name" value="Nucleotide-diphospho-sugar transferases"/>
    <property type="match status" value="1"/>
</dbReference>
<evidence type="ECO:0008006" key="2">
    <source>
        <dbReference type="Google" id="ProtNLM"/>
    </source>
</evidence>
<dbReference type="EMBL" id="BARV01044380">
    <property type="protein sequence ID" value="GAI71242.1"/>
    <property type="molecule type" value="Genomic_DNA"/>
</dbReference>
<reference evidence="1" key="1">
    <citation type="journal article" date="2014" name="Front. Microbiol.">
        <title>High frequency of phylogenetically diverse reductive dehalogenase-homologous genes in deep subseafloor sedimentary metagenomes.</title>
        <authorList>
            <person name="Kawai M."/>
            <person name="Futagami T."/>
            <person name="Toyoda A."/>
            <person name="Takaki Y."/>
            <person name="Nishi S."/>
            <person name="Hori S."/>
            <person name="Arai W."/>
            <person name="Tsubouchi T."/>
            <person name="Morono Y."/>
            <person name="Uchiyama I."/>
            <person name="Ito T."/>
            <person name="Fujiyama A."/>
            <person name="Inagaki F."/>
            <person name="Takami H."/>
        </authorList>
    </citation>
    <scope>NUCLEOTIDE SEQUENCE</scope>
    <source>
        <strain evidence="1">Expedition CK06-06</strain>
    </source>
</reference>
<feature type="non-terminal residue" evidence="1">
    <location>
        <position position="86"/>
    </location>
</feature>
<comment type="caution">
    <text evidence="1">The sequence shown here is derived from an EMBL/GenBank/DDBJ whole genome shotgun (WGS) entry which is preliminary data.</text>
</comment>
<protein>
    <recommendedName>
        <fullName evidence="2">Glycosyltransferase 2-like domain-containing protein</fullName>
    </recommendedName>
</protein>